<accession>A0A644X1N0</accession>
<dbReference type="AlphaFoldDB" id="A0A644X1N0"/>
<dbReference type="AntiFam" id="ANF00154">
    <property type="entry name" value="Shadow ORF (opposite mnmG)"/>
</dbReference>
<comment type="caution">
    <text evidence="1">The sequence shown here is derived from an EMBL/GenBank/DDBJ whole genome shotgun (WGS) entry which is preliminary data.</text>
</comment>
<name>A0A644X1N0_9ZZZZ</name>
<sequence>MLHDLLIFPPVGLCPEGPDGRAFAAVEHPVLDARPVRSFGHFAAQGVQLPYQVAFSGAADSGVAGHIANGIQIDGEAHCGQSETRGGQRGLNSGMARADDGDIEFSCKVIHTGKQPFGRRFPPRNIVITPPGESRAAAGAG</sequence>
<organism evidence="1">
    <name type="scientific">bioreactor metagenome</name>
    <dbReference type="NCBI Taxonomy" id="1076179"/>
    <lineage>
        <taxon>unclassified sequences</taxon>
        <taxon>metagenomes</taxon>
        <taxon>ecological metagenomes</taxon>
    </lineage>
</organism>
<evidence type="ECO:0000313" key="1">
    <source>
        <dbReference type="EMBL" id="MPM09857.1"/>
    </source>
</evidence>
<protein>
    <submittedName>
        <fullName evidence="1">Uncharacterized protein</fullName>
    </submittedName>
</protein>
<gene>
    <name evidence="1" type="ORF">SDC9_56180</name>
</gene>
<reference evidence="1" key="1">
    <citation type="submission" date="2019-08" db="EMBL/GenBank/DDBJ databases">
        <authorList>
            <person name="Kucharzyk K."/>
            <person name="Murdoch R.W."/>
            <person name="Higgins S."/>
            <person name="Loffler F."/>
        </authorList>
    </citation>
    <scope>NUCLEOTIDE SEQUENCE</scope>
</reference>
<proteinExistence type="predicted"/>
<dbReference type="EMBL" id="VSSQ01001621">
    <property type="protein sequence ID" value="MPM09857.1"/>
    <property type="molecule type" value="Genomic_DNA"/>
</dbReference>